<protein>
    <submittedName>
        <fullName evidence="3">Porin family protein</fullName>
    </submittedName>
</protein>
<dbReference type="InterPro" id="IPR011990">
    <property type="entry name" value="TPR-like_helical_dom_sf"/>
</dbReference>
<feature type="chain" id="PRO_5043885324" evidence="1">
    <location>
        <begin position="46"/>
        <end position="448"/>
    </location>
</feature>
<organism evidence="3">
    <name type="scientific">Alloyangia sp. H15</name>
    <dbReference type="NCBI Taxonomy" id="3029062"/>
    <lineage>
        <taxon>Bacteria</taxon>
        <taxon>Pseudomonadati</taxon>
        <taxon>Pseudomonadota</taxon>
        <taxon>Alphaproteobacteria</taxon>
        <taxon>Rhodobacterales</taxon>
        <taxon>Roseobacteraceae</taxon>
        <taxon>Alloyangia</taxon>
    </lineage>
</organism>
<evidence type="ECO:0000256" key="1">
    <source>
        <dbReference type="SAM" id="SignalP"/>
    </source>
</evidence>
<feature type="domain" description="Surface lipoprotein assembly modifier C-terminal" evidence="2">
    <location>
        <begin position="194"/>
        <end position="439"/>
    </location>
</feature>
<dbReference type="AlphaFoldDB" id="A0AAU8ARF3"/>
<evidence type="ECO:0000259" key="2">
    <source>
        <dbReference type="Pfam" id="PF04575"/>
    </source>
</evidence>
<dbReference type="RefSeq" id="WP_353476255.1">
    <property type="nucleotide sequence ID" value="NZ_CP123387.1"/>
</dbReference>
<reference evidence="3" key="1">
    <citation type="submission" date="2023-02" db="EMBL/GenBank/DDBJ databases">
        <title>Description and genomic characterization of Salipiger bruguierae sp. nov., isolated from the sediment of mangrove plant Bruguiera sexangula.</title>
        <authorList>
            <person name="Long M."/>
        </authorList>
    </citation>
    <scope>NUCLEOTIDE SEQUENCE</scope>
    <source>
        <strain evidence="3">H15</strain>
        <plasmid evidence="3">unnamed2</plasmid>
    </source>
</reference>
<gene>
    <name evidence="3" type="ORF">PVT71_25205</name>
</gene>
<geneLocation type="plasmid" evidence="3">
    <name>unnamed2</name>
</geneLocation>
<evidence type="ECO:0000313" key="3">
    <source>
        <dbReference type="EMBL" id="XCC97363.1"/>
    </source>
</evidence>
<dbReference type="Pfam" id="PF14559">
    <property type="entry name" value="TPR_19"/>
    <property type="match status" value="1"/>
</dbReference>
<name>A0AAU8ARF3_9RHOB</name>
<dbReference type="InterPro" id="IPR007655">
    <property type="entry name" value="Slam_C"/>
</dbReference>
<dbReference type="SUPFAM" id="SSF48452">
    <property type="entry name" value="TPR-like"/>
    <property type="match status" value="1"/>
</dbReference>
<proteinExistence type="predicted"/>
<dbReference type="Pfam" id="PF04575">
    <property type="entry name" value="SlipAM"/>
    <property type="match status" value="1"/>
</dbReference>
<accession>A0AAU8ARF3</accession>
<dbReference type="Gene3D" id="1.25.40.10">
    <property type="entry name" value="Tetratricopeptide repeat domain"/>
    <property type="match status" value="1"/>
</dbReference>
<sequence length="448" mass="48100">MTARTFPGPGRRTHCRPAARSLPWRALPVAVALAAVLLPAPAAQAQQGPAPLPVASPTPSAAATGAEMEAGFQQALAAVVQGQPDAAVRLLRKLLAQDPGLLRVRLELARALFEAGDYAQSREQFRIVLSSPDLPPMVRTNVLRFLRAIDERQGLRTRFSFALRAPEGAGRSYDTDKVEADLGYGPMVLTMNREEAPQTGIELGGTIRKQWPLRSAAGGATLTGYLQAEGEIYQTSGSDWDELGADLSAGLQLTWPQTTAWAELIAGTDYFGGDMVEERLGLGAGVSWRSAAGLTTTLEAELVDVTLERYPDTEVTRASAQLSVIRPLRGRAQVAGSLSLQHQDAARDDLSYDYAELRLGGRTELGGGFLIEPSVYAAAFDQVGATPGLGEPRYETEYGLDLRLDKTDSFVFGRLTPYLQIGVARRDSSIDAYSYDDLTISAGLTSAF</sequence>
<feature type="signal peptide" evidence="1">
    <location>
        <begin position="1"/>
        <end position="45"/>
    </location>
</feature>
<keyword evidence="3" id="KW-0614">Plasmid</keyword>
<keyword evidence="1" id="KW-0732">Signal</keyword>
<dbReference type="EMBL" id="CP123387">
    <property type="protein sequence ID" value="XCC97363.1"/>
    <property type="molecule type" value="Genomic_DNA"/>
</dbReference>